<dbReference type="RefSeq" id="WP_151843597.1">
    <property type="nucleotide sequence ID" value="NZ_WBZJ01000001.1"/>
</dbReference>
<dbReference type="Pfam" id="PF16640">
    <property type="entry name" value="Big_3_5"/>
    <property type="match status" value="1"/>
</dbReference>
<evidence type="ECO:0000313" key="3">
    <source>
        <dbReference type="EMBL" id="KAB3522673.1"/>
    </source>
</evidence>
<feature type="signal peptide" evidence="1">
    <location>
        <begin position="1"/>
        <end position="26"/>
    </location>
</feature>
<name>A0ABQ6VEC4_9CORY</name>
<accession>A0ABQ6VEC4</accession>
<evidence type="ECO:0000256" key="1">
    <source>
        <dbReference type="SAM" id="SignalP"/>
    </source>
</evidence>
<dbReference type="InterPro" id="IPR013783">
    <property type="entry name" value="Ig-like_fold"/>
</dbReference>
<gene>
    <name evidence="3" type="ORF">F8377_00330</name>
</gene>
<organism evidence="3 4">
    <name type="scientific">Corynebacterium zhongnanshanii</name>
    <dbReference type="NCBI Taxonomy" id="2768834"/>
    <lineage>
        <taxon>Bacteria</taxon>
        <taxon>Bacillati</taxon>
        <taxon>Actinomycetota</taxon>
        <taxon>Actinomycetes</taxon>
        <taxon>Mycobacteriales</taxon>
        <taxon>Corynebacteriaceae</taxon>
        <taxon>Corynebacterium</taxon>
    </lineage>
</organism>
<protein>
    <submittedName>
        <fullName evidence="3">Ig-like domain repeat protein</fullName>
    </submittedName>
</protein>
<comment type="caution">
    <text evidence="3">The sequence shown here is derived from an EMBL/GenBank/DDBJ whole genome shotgun (WGS) entry which is preliminary data.</text>
</comment>
<keyword evidence="1" id="KW-0732">Signal</keyword>
<dbReference type="EMBL" id="WBZJ01000001">
    <property type="protein sequence ID" value="KAB3522673.1"/>
    <property type="molecule type" value="Genomic_DNA"/>
</dbReference>
<keyword evidence="4" id="KW-1185">Reference proteome</keyword>
<reference evidence="3 4" key="1">
    <citation type="submission" date="2019-10" db="EMBL/GenBank/DDBJ databases">
        <title>Corynebacterium sp novel species isolated from the respiratory tract of Marmot.</title>
        <authorList>
            <person name="Zhang G."/>
        </authorList>
    </citation>
    <scope>NUCLEOTIDE SEQUENCE [LARGE SCALE GENOMIC DNA]</scope>
    <source>
        <strain evidence="3 4">336</strain>
    </source>
</reference>
<dbReference type="Gene3D" id="2.60.40.10">
    <property type="entry name" value="Immunoglobulins"/>
    <property type="match status" value="2"/>
</dbReference>
<feature type="domain" description="Bacterial Ig-like" evidence="2">
    <location>
        <begin position="200"/>
        <end position="283"/>
    </location>
</feature>
<feature type="chain" id="PRO_5047480248" evidence="1">
    <location>
        <begin position="27"/>
        <end position="418"/>
    </location>
</feature>
<evidence type="ECO:0000259" key="2">
    <source>
        <dbReference type="Pfam" id="PF16640"/>
    </source>
</evidence>
<dbReference type="Proteomes" id="UP000436181">
    <property type="component" value="Unassembled WGS sequence"/>
</dbReference>
<evidence type="ECO:0000313" key="4">
    <source>
        <dbReference type="Proteomes" id="UP000436181"/>
    </source>
</evidence>
<dbReference type="InterPro" id="IPR032109">
    <property type="entry name" value="Big_3_5"/>
</dbReference>
<sequence length="418" mass="43422">MRNTTLAAATALLAAVPVVLSPAATAESASASHRDSRAVFTRAVSNTTPVVGDTLTYAQRFVTTIGNETIRTWRNNHDTCLRYIPGSARVQVGARDAVAVPDANVTAAAGSTTIRSTSPNGIWTYNQATPYTLAVSYEVTSSCKPGAQLQSGFWYEYGTGWSAGNKNYAPNLFTGGPVAVVQDGHRVKTSLSLGAVDRLVEAGAEVPLAATLAATPREGQEVPATLAGNTITFFNGREEVCSAQTDESGTATCTWTPAAPGTANISARFAQSDDLFAADTEAQLVKIVRALPKAPKDLSVSPEKLTNARHAVVSGTATPEARIEALGPGGTRCVATADEQGHFECNLGYLPAGTGRTISVAETVDGERSPAGELMVDVAGAQQKADGSTALGSSQGLLAQFFSLLGPLGDLLARLFRF</sequence>
<proteinExistence type="predicted"/>